<dbReference type="InterPro" id="IPR005702">
    <property type="entry name" value="Wzc-like_C"/>
</dbReference>
<sequence length="464" mass="48744">MRLIDYWHIARRRWILISAITLLCVAGAAGYSSMQPTTYQATSRLYVTMATGTSVNDVYQGGLAAQQRVTSYVNLAASSNVAQRVVDQLGLPMSAGELQGKITASFPPATALLDVTVTDSTAEGAVMLTDAVVSQFRRLIDELETIQTDAAPAARVSVVDPATDPTVINGPNSRRLLGIGLLAGLALGCLAALVKDRMDRTIRTSHELGEILPVPVLAILDVGEPGAIGEARRLRTRLIQAGGGDNGMTVMLTSLSARSQPDVSVILAKAFADSGRRVVLIDADTTGSGISNHLPVSDSGLADLLRTTTSPIDELSTCADTGISVLALGSVDDQTSDLLASERLTQIVSALRSDFDYVVIDAAPVGSAADALTLSGHCDGTVAVVEMGRSTSPQVLGALATFDQGGSRMVGAVAISKKHANWLRKIFRRPNSGPLRTRSTDTEPQKEEPAIVLDATADTLEADR</sequence>
<evidence type="ECO:0000256" key="3">
    <source>
        <dbReference type="ARBA" id="ARBA00022475"/>
    </source>
</evidence>
<evidence type="ECO:0000256" key="6">
    <source>
        <dbReference type="ARBA" id="ARBA00022840"/>
    </source>
</evidence>
<keyword evidence="4" id="KW-0812">Transmembrane</keyword>
<keyword evidence="8" id="KW-0472">Membrane</keyword>
<evidence type="ECO:0000313" key="11">
    <source>
        <dbReference type="EMBL" id="AII05316.1"/>
    </source>
</evidence>
<dbReference type="SUPFAM" id="SSF52540">
    <property type="entry name" value="P-loop containing nucleoside triphosphate hydrolases"/>
    <property type="match status" value="1"/>
</dbReference>
<dbReference type="AlphaFoldDB" id="A0A076EHY0"/>
<dbReference type="InterPro" id="IPR003856">
    <property type="entry name" value="LPS_length_determ_N"/>
</dbReference>
<dbReference type="RefSeq" id="WP_128639343.1">
    <property type="nucleotide sequence ID" value="NZ_CP008947.1"/>
</dbReference>
<dbReference type="Pfam" id="PF02706">
    <property type="entry name" value="Wzz"/>
    <property type="match status" value="1"/>
</dbReference>
<evidence type="ECO:0000256" key="2">
    <source>
        <dbReference type="ARBA" id="ARBA00006683"/>
    </source>
</evidence>
<evidence type="ECO:0000256" key="1">
    <source>
        <dbReference type="ARBA" id="ARBA00004651"/>
    </source>
</evidence>
<protein>
    <submittedName>
        <fullName evidence="11">Protein tyrosine kinase</fullName>
    </submittedName>
</protein>
<keyword evidence="11" id="KW-0418">Kinase</keyword>
<dbReference type="GO" id="GO:0004713">
    <property type="term" value="F:protein tyrosine kinase activity"/>
    <property type="evidence" value="ECO:0007669"/>
    <property type="project" value="TreeGrafter"/>
</dbReference>
<keyword evidence="6" id="KW-0067">ATP-binding</keyword>
<proteinExistence type="inferred from homology"/>
<keyword evidence="5" id="KW-0547">Nucleotide-binding</keyword>
<accession>A0A076EHY0</accession>
<evidence type="ECO:0000256" key="9">
    <source>
        <dbReference type="SAM" id="MobiDB-lite"/>
    </source>
</evidence>
<gene>
    <name evidence="11" type="ORF">EP51_12085</name>
</gene>
<dbReference type="Proteomes" id="UP000028488">
    <property type="component" value="Chromosome"/>
</dbReference>
<keyword evidence="7" id="KW-1133">Transmembrane helix</keyword>
<comment type="similarity">
    <text evidence="2">Belongs to the CpsC/CapA family.</text>
</comment>
<dbReference type="EMBL" id="CP008947">
    <property type="protein sequence ID" value="AII05316.1"/>
    <property type="molecule type" value="Genomic_DNA"/>
</dbReference>
<evidence type="ECO:0000256" key="7">
    <source>
        <dbReference type="ARBA" id="ARBA00022989"/>
    </source>
</evidence>
<dbReference type="Gene3D" id="3.40.50.300">
    <property type="entry name" value="P-loop containing nucleotide triphosphate hydrolases"/>
    <property type="match status" value="1"/>
</dbReference>
<reference evidence="11 12" key="1">
    <citation type="submission" date="2014-07" db="EMBL/GenBank/DDBJ databases">
        <title>Genome Sequence of Rhodococcus opacus Strain R7, a Biodegrader of Mono- and Polycyclic Aromatic Hydrocarbons.</title>
        <authorList>
            <person name="Di Gennaro P."/>
            <person name="Zampolli J."/>
            <person name="Presti I."/>
            <person name="Cappelletti M."/>
            <person name="D'Ursi P."/>
            <person name="Orro A."/>
            <person name="Mezzelani A."/>
            <person name="Milanesi L."/>
        </authorList>
    </citation>
    <scope>NUCLEOTIDE SEQUENCE [LARGE SCALE GENOMIC DNA]</scope>
    <source>
        <strain evidence="11 12">R7</strain>
    </source>
</reference>
<evidence type="ECO:0000256" key="5">
    <source>
        <dbReference type="ARBA" id="ARBA00022741"/>
    </source>
</evidence>
<dbReference type="PANTHER" id="PTHR32309">
    <property type="entry name" value="TYROSINE-PROTEIN KINASE"/>
    <property type="match status" value="1"/>
</dbReference>
<dbReference type="eggNOG" id="COG3944">
    <property type="taxonomic scope" value="Bacteria"/>
</dbReference>
<feature type="domain" description="Polysaccharide chain length determinant N-terminal" evidence="10">
    <location>
        <begin position="3"/>
        <end position="89"/>
    </location>
</feature>
<dbReference type="eggNOG" id="COG0489">
    <property type="taxonomic scope" value="Bacteria"/>
</dbReference>
<evidence type="ECO:0000259" key="10">
    <source>
        <dbReference type="Pfam" id="PF02706"/>
    </source>
</evidence>
<organism evidence="11 12">
    <name type="scientific">Rhodococcus opacus</name>
    <name type="common">Nocardia opaca</name>
    <dbReference type="NCBI Taxonomy" id="37919"/>
    <lineage>
        <taxon>Bacteria</taxon>
        <taxon>Bacillati</taxon>
        <taxon>Actinomycetota</taxon>
        <taxon>Actinomycetes</taxon>
        <taxon>Mycobacteriales</taxon>
        <taxon>Nocardiaceae</taxon>
        <taxon>Rhodococcus</taxon>
    </lineage>
</organism>
<dbReference type="InterPro" id="IPR027417">
    <property type="entry name" value="P-loop_NTPase"/>
</dbReference>
<evidence type="ECO:0000256" key="4">
    <source>
        <dbReference type="ARBA" id="ARBA00022692"/>
    </source>
</evidence>
<keyword evidence="11" id="KW-0808">Transferase</keyword>
<feature type="region of interest" description="Disordered" evidence="9">
    <location>
        <begin position="431"/>
        <end position="464"/>
    </location>
</feature>
<evidence type="ECO:0000313" key="12">
    <source>
        <dbReference type="Proteomes" id="UP000028488"/>
    </source>
</evidence>
<dbReference type="PANTHER" id="PTHR32309:SF13">
    <property type="entry name" value="FERRIC ENTEROBACTIN TRANSPORT PROTEIN FEPE"/>
    <property type="match status" value="1"/>
</dbReference>
<dbReference type="InterPro" id="IPR050445">
    <property type="entry name" value="Bact_polysacc_biosynth/exp"/>
</dbReference>
<comment type="subcellular location">
    <subcellularLocation>
        <location evidence="1">Cell membrane</location>
        <topology evidence="1">Multi-pass membrane protein</topology>
    </subcellularLocation>
</comment>
<feature type="compositionally biased region" description="Basic and acidic residues" evidence="9">
    <location>
        <begin position="438"/>
        <end position="449"/>
    </location>
</feature>
<dbReference type="GO" id="GO:0005886">
    <property type="term" value="C:plasma membrane"/>
    <property type="evidence" value="ECO:0007669"/>
    <property type="project" value="UniProtKB-SubCell"/>
</dbReference>
<keyword evidence="3" id="KW-1003">Cell membrane</keyword>
<evidence type="ECO:0000256" key="8">
    <source>
        <dbReference type="ARBA" id="ARBA00023136"/>
    </source>
</evidence>
<name>A0A076EHY0_RHOOP</name>
<dbReference type="CDD" id="cd05387">
    <property type="entry name" value="BY-kinase"/>
    <property type="match status" value="1"/>
</dbReference>